<dbReference type="KEGG" id="bhc:JFL75_15950"/>
<proteinExistence type="predicted"/>
<sequence>MNTIPTIFNDTLPSYTAVGGTQRGASSGLSAVLLNRGGRYPRRTLFQEFEKTGFDFIISIEGTQDRYDLEELSGRFPFVRFILLKQAISLGEQINLAASELSSPLFFVLWNDIRILHGGSAGKIAERLLVSPEEAGKESQVKSPYKRLCTVPVIQNSNFETLPTLVSPGLYQGSVKALPYAPSREGSPTLYPFDGVGIYDRERFVRLGGFDATLSSTYWQLMDFGFRAHLWGESIASTQLIRVSYDGDAPPQDSTADESYKRFYLKNLAPVFRGDSAHLPLRRYPGYVLKSGDGPFIAWDDFSEARKWVETNRYRFAADAKALTENWEHPEP</sequence>
<reference evidence="1" key="1">
    <citation type="submission" date="2021-01" db="EMBL/GenBank/DDBJ databases">
        <title>Description of Breznakiella homolactica.</title>
        <authorList>
            <person name="Song Y."/>
            <person name="Brune A."/>
        </authorList>
    </citation>
    <scope>NUCLEOTIDE SEQUENCE</scope>
    <source>
        <strain evidence="1">RmG30</strain>
    </source>
</reference>
<keyword evidence="2" id="KW-1185">Reference proteome</keyword>
<dbReference type="RefSeq" id="WP_215625717.1">
    <property type="nucleotide sequence ID" value="NZ_CP067089.2"/>
</dbReference>
<protein>
    <recommendedName>
        <fullName evidence="3">Glycosyl transferase family 2</fullName>
    </recommendedName>
</protein>
<evidence type="ECO:0000313" key="2">
    <source>
        <dbReference type="Proteomes" id="UP000595917"/>
    </source>
</evidence>
<dbReference type="InterPro" id="IPR029044">
    <property type="entry name" value="Nucleotide-diphossugar_trans"/>
</dbReference>
<organism evidence="1 2">
    <name type="scientific">Breznakiella homolactica</name>
    <dbReference type="NCBI Taxonomy" id="2798577"/>
    <lineage>
        <taxon>Bacteria</taxon>
        <taxon>Pseudomonadati</taxon>
        <taxon>Spirochaetota</taxon>
        <taxon>Spirochaetia</taxon>
        <taxon>Spirochaetales</taxon>
        <taxon>Breznakiellaceae</taxon>
        <taxon>Breznakiella</taxon>
    </lineage>
</organism>
<dbReference type="SUPFAM" id="SSF53448">
    <property type="entry name" value="Nucleotide-diphospho-sugar transferases"/>
    <property type="match status" value="1"/>
</dbReference>
<gene>
    <name evidence="1" type="ORF">JFL75_15950</name>
</gene>
<dbReference type="EMBL" id="CP067089">
    <property type="protein sequence ID" value="QQO08411.1"/>
    <property type="molecule type" value="Genomic_DNA"/>
</dbReference>
<dbReference type="Proteomes" id="UP000595917">
    <property type="component" value="Chromosome"/>
</dbReference>
<accession>A0A7T7XLC2</accession>
<dbReference type="AlphaFoldDB" id="A0A7T7XLC2"/>
<evidence type="ECO:0000313" key="1">
    <source>
        <dbReference type="EMBL" id="QQO08411.1"/>
    </source>
</evidence>
<name>A0A7T7XLC2_9SPIR</name>
<evidence type="ECO:0008006" key="3">
    <source>
        <dbReference type="Google" id="ProtNLM"/>
    </source>
</evidence>